<dbReference type="Proteomes" id="UP000325849">
    <property type="component" value="Unassembled WGS sequence"/>
</dbReference>
<reference evidence="2 3" key="1">
    <citation type="submission" date="2019-07" db="EMBL/GenBank/DDBJ databases">
        <title>New species of Amycolatopsis and Streptomyces.</title>
        <authorList>
            <person name="Duangmal K."/>
            <person name="Teo W.F.A."/>
            <person name="Lipun K."/>
        </authorList>
    </citation>
    <scope>NUCLEOTIDE SEQUENCE [LARGE SCALE GENOMIC DNA]</scope>
    <source>
        <strain evidence="2 3">NBRC 109810</strain>
    </source>
</reference>
<feature type="region of interest" description="Disordered" evidence="1">
    <location>
        <begin position="1"/>
        <end position="29"/>
    </location>
</feature>
<keyword evidence="3" id="KW-1185">Reference proteome</keyword>
<name>A0A5N8VE20_9ACTN</name>
<dbReference type="AlphaFoldDB" id="A0A5N8VE20"/>
<evidence type="ECO:0000313" key="2">
    <source>
        <dbReference type="EMBL" id="MPY33497.1"/>
    </source>
</evidence>
<organism evidence="2 3">
    <name type="scientific">Streptomyces adustus</name>
    <dbReference type="NCBI Taxonomy" id="1609272"/>
    <lineage>
        <taxon>Bacteria</taxon>
        <taxon>Bacillati</taxon>
        <taxon>Actinomycetota</taxon>
        <taxon>Actinomycetes</taxon>
        <taxon>Kitasatosporales</taxon>
        <taxon>Streptomycetaceae</taxon>
        <taxon>Streptomyces</taxon>
    </lineage>
</organism>
<protein>
    <submittedName>
        <fullName evidence="2">Uncharacterized protein</fullName>
    </submittedName>
</protein>
<dbReference type="EMBL" id="VJZD01000077">
    <property type="protein sequence ID" value="MPY33497.1"/>
    <property type="molecule type" value="Genomic_DNA"/>
</dbReference>
<comment type="caution">
    <text evidence="2">The sequence shown here is derived from an EMBL/GenBank/DDBJ whole genome shotgun (WGS) entry which is preliminary data.</text>
</comment>
<accession>A0A5N8VE20</accession>
<evidence type="ECO:0000256" key="1">
    <source>
        <dbReference type="SAM" id="MobiDB-lite"/>
    </source>
</evidence>
<evidence type="ECO:0000313" key="3">
    <source>
        <dbReference type="Proteomes" id="UP000325849"/>
    </source>
</evidence>
<sequence>MGLDLLAKTRLHPIESETDDTAPPTELSA</sequence>
<gene>
    <name evidence="2" type="ORF">FNH09_20250</name>
</gene>
<proteinExistence type="predicted"/>